<evidence type="ECO:0000313" key="2">
    <source>
        <dbReference type="EMBL" id="MXQ92709.1"/>
    </source>
</evidence>
<keyword evidence="3" id="KW-1185">Reference proteome</keyword>
<sequence>MLALLTPGAAEGSKGKGSPGTPPTLPQLKEASLFEHIAKSFSFPAQSYGSSPLARAQHLSGHLAEKMKGKQGVLYLPTSHCPSP</sequence>
<feature type="region of interest" description="Disordered" evidence="1">
    <location>
        <begin position="1"/>
        <end position="26"/>
    </location>
</feature>
<evidence type="ECO:0000313" key="3">
    <source>
        <dbReference type="Proteomes" id="UP000322234"/>
    </source>
</evidence>
<accession>A0A6B0RRK2</accession>
<dbReference type="AlphaFoldDB" id="A0A6B0RRK2"/>
<comment type="caution">
    <text evidence="2">The sequence shown here is derived from an EMBL/GenBank/DDBJ whole genome shotgun (WGS) entry which is preliminary data.</text>
</comment>
<protein>
    <submittedName>
        <fullName evidence="2">Uncharacterized protein</fullName>
    </submittedName>
</protein>
<organism evidence="2 3">
    <name type="scientific">Bos mutus</name>
    <name type="common">wild yak</name>
    <dbReference type="NCBI Taxonomy" id="72004"/>
    <lineage>
        <taxon>Eukaryota</taxon>
        <taxon>Metazoa</taxon>
        <taxon>Chordata</taxon>
        <taxon>Craniata</taxon>
        <taxon>Vertebrata</taxon>
        <taxon>Euteleostomi</taxon>
        <taxon>Mammalia</taxon>
        <taxon>Eutheria</taxon>
        <taxon>Laurasiatheria</taxon>
        <taxon>Artiodactyla</taxon>
        <taxon>Ruminantia</taxon>
        <taxon>Pecora</taxon>
        <taxon>Bovidae</taxon>
        <taxon>Bovinae</taxon>
        <taxon>Bos</taxon>
    </lineage>
</organism>
<proteinExistence type="predicted"/>
<name>A0A6B0RRK2_9CETA</name>
<dbReference type="EMBL" id="VBQZ03000085">
    <property type="protein sequence ID" value="MXQ92709.1"/>
    <property type="molecule type" value="Genomic_DNA"/>
</dbReference>
<evidence type="ECO:0000256" key="1">
    <source>
        <dbReference type="SAM" id="MobiDB-lite"/>
    </source>
</evidence>
<reference evidence="2" key="1">
    <citation type="submission" date="2019-10" db="EMBL/GenBank/DDBJ databases">
        <title>The sequence and de novo assembly of the wild yak genome.</title>
        <authorList>
            <person name="Liu Y."/>
        </authorList>
    </citation>
    <scope>NUCLEOTIDE SEQUENCE [LARGE SCALE GENOMIC DNA]</scope>
    <source>
        <strain evidence="2">WY2019</strain>
    </source>
</reference>
<gene>
    <name evidence="2" type="ORF">E5288_WYG004365</name>
</gene>
<dbReference type="Proteomes" id="UP000322234">
    <property type="component" value="Unassembled WGS sequence"/>
</dbReference>